<sequence length="260" mass="29755">MVKRKLKSSDGKTTAKRKAQEVEIDPEQLRHLRYSFGGKFTCERHLFLKKDVSREATLIVSNIPSYLPEGSVTALISQFVPYPIAESAIQRSSAGSWSQGQLTMNIAFEKARSCPSRLEKLPRQTPSVLKDSISLYERIFPSAEQMEQATAEYMSRYDEIQEDSKREARKRFTEPDEEGWVTVTKGSKKVAKAVKLKKDDIPLLGGIPKGNKKPKKVDLAFYSFQVKQNKLKKANELLRKFEEDKKRVAQLKQARNFRPI</sequence>
<feature type="domain" description="Ribosomal RNA-processing protein 7 C-terminal" evidence="4">
    <location>
        <begin position="139"/>
        <end position="260"/>
    </location>
</feature>
<gene>
    <name evidence="5" type="ORF">CAUJ_LOCUS738</name>
</gene>
<dbReference type="Proteomes" id="UP000835052">
    <property type="component" value="Unassembled WGS sequence"/>
</dbReference>
<evidence type="ECO:0000256" key="2">
    <source>
        <dbReference type="SAM" id="Coils"/>
    </source>
</evidence>
<dbReference type="PANTHER" id="PTHR13191:SF0">
    <property type="entry name" value="RIBOSOMAL RNA-PROCESSING PROTEIN 7 HOMOLOG A-RELATED"/>
    <property type="match status" value="1"/>
</dbReference>
<dbReference type="Gene3D" id="6.10.250.1770">
    <property type="match status" value="1"/>
</dbReference>
<protein>
    <recommendedName>
        <fullName evidence="4">Ribosomal RNA-processing protein 7 C-terminal domain-containing protein</fullName>
    </recommendedName>
</protein>
<dbReference type="GO" id="GO:0006364">
    <property type="term" value="P:rRNA processing"/>
    <property type="evidence" value="ECO:0007669"/>
    <property type="project" value="TreeGrafter"/>
</dbReference>
<evidence type="ECO:0000259" key="4">
    <source>
        <dbReference type="Pfam" id="PF12923"/>
    </source>
</evidence>
<dbReference type="InterPro" id="IPR040446">
    <property type="entry name" value="RRP7"/>
</dbReference>
<evidence type="ECO:0000256" key="1">
    <source>
        <dbReference type="ARBA" id="ARBA00006110"/>
    </source>
</evidence>
<name>A0A8S1GNK9_9PELO</name>
<comment type="similarity">
    <text evidence="1">Belongs to the RRP7 family.</text>
</comment>
<dbReference type="Pfam" id="PF12923">
    <property type="entry name" value="RRP7"/>
    <property type="match status" value="1"/>
</dbReference>
<organism evidence="5 6">
    <name type="scientific">Caenorhabditis auriculariae</name>
    <dbReference type="NCBI Taxonomy" id="2777116"/>
    <lineage>
        <taxon>Eukaryota</taxon>
        <taxon>Metazoa</taxon>
        <taxon>Ecdysozoa</taxon>
        <taxon>Nematoda</taxon>
        <taxon>Chromadorea</taxon>
        <taxon>Rhabditida</taxon>
        <taxon>Rhabditina</taxon>
        <taxon>Rhabditomorpha</taxon>
        <taxon>Rhabditoidea</taxon>
        <taxon>Rhabditidae</taxon>
        <taxon>Peloderinae</taxon>
        <taxon>Caenorhabditis</taxon>
    </lineage>
</organism>
<dbReference type="AlphaFoldDB" id="A0A8S1GNK9"/>
<feature type="region of interest" description="Disordered" evidence="3">
    <location>
        <begin position="1"/>
        <end position="22"/>
    </location>
</feature>
<dbReference type="InterPro" id="IPR024326">
    <property type="entry name" value="RRP7_C"/>
</dbReference>
<dbReference type="GO" id="GO:0000028">
    <property type="term" value="P:ribosomal small subunit assembly"/>
    <property type="evidence" value="ECO:0007669"/>
    <property type="project" value="TreeGrafter"/>
</dbReference>
<keyword evidence="2" id="KW-0175">Coiled coil</keyword>
<dbReference type="EMBL" id="CAJGYM010000001">
    <property type="protein sequence ID" value="CAD6184819.1"/>
    <property type="molecule type" value="Genomic_DNA"/>
</dbReference>
<evidence type="ECO:0000313" key="5">
    <source>
        <dbReference type="EMBL" id="CAD6184819.1"/>
    </source>
</evidence>
<comment type="caution">
    <text evidence="5">The sequence shown here is derived from an EMBL/GenBank/DDBJ whole genome shotgun (WGS) entry which is preliminary data.</text>
</comment>
<dbReference type="GO" id="GO:0032545">
    <property type="term" value="C:CURI complex"/>
    <property type="evidence" value="ECO:0007669"/>
    <property type="project" value="TreeGrafter"/>
</dbReference>
<dbReference type="PANTHER" id="PTHR13191">
    <property type="entry name" value="RIBOSOMAL RNA PROCESSING PROTEIN 7-RELATED"/>
    <property type="match status" value="1"/>
</dbReference>
<dbReference type="GO" id="GO:0034456">
    <property type="term" value="C:UTP-C complex"/>
    <property type="evidence" value="ECO:0007669"/>
    <property type="project" value="TreeGrafter"/>
</dbReference>
<evidence type="ECO:0000256" key="3">
    <source>
        <dbReference type="SAM" id="MobiDB-lite"/>
    </source>
</evidence>
<proteinExistence type="inferred from homology"/>
<accession>A0A8S1GNK9</accession>
<dbReference type="OrthoDB" id="5390at2759"/>
<keyword evidence="6" id="KW-1185">Reference proteome</keyword>
<feature type="coiled-coil region" evidence="2">
    <location>
        <begin position="224"/>
        <end position="254"/>
    </location>
</feature>
<evidence type="ECO:0000313" key="6">
    <source>
        <dbReference type="Proteomes" id="UP000835052"/>
    </source>
</evidence>
<reference evidence="5" key="1">
    <citation type="submission" date="2020-10" db="EMBL/GenBank/DDBJ databases">
        <authorList>
            <person name="Kikuchi T."/>
        </authorList>
    </citation>
    <scope>NUCLEOTIDE SEQUENCE</scope>
    <source>
        <strain evidence="5">NKZ352</strain>
    </source>
</reference>